<proteinExistence type="predicted"/>
<accession>A0A382AWE8</accession>
<sequence>MSQISSVSSASSDEDLFFDIFVGLTAPAIGMTIGRPVRPTDFDAGTGLPEFISYSDGDVVAGIAYDNYPRGSTGKLQIAGITPAIPANRCQDALTSANIGDALFNVASGEYALARLASTDPYCGVITWVDDPGTGDFQFAISFDKPGAGGGGGSMDDFVITDGVTPQTISNADTITFAAGTFIEQTTSAVDTVTGDLSATGVPGVTTFLRGDNTWAVPAGGGTTVPAGTVTGTILKWNGAAWIESTSGTGQILVSADNAFTIDDGATSAGNIVMTASDSVVANDPSIILTGDSAGSPTLRIGPQLGSGGMEIRNSTGPLAVSTNSNFALGGGATGTLQFGTNSPAAVIQSGSTDANTGGDIGLITRAKDFLSNDDLPAFYQETSQNAEGRWATWVGADSYAISPTVPNVGSAVSVDLGGAAPDQQTFSASWPYYRFDIYYVNTTDATNEHVTLSILHDGVTTVETEWGWLGTTASRELEYVVTTAAELTLDLWSNTTGKAVKFYVRSVSGGGMN</sequence>
<dbReference type="EMBL" id="UINC01027138">
    <property type="protein sequence ID" value="SVB05876.1"/>
    <property type="molecule type" value="Genomic_DNA"/>
</dbReference>
<reference evidence="1" key="1">
    <citation type="submission" date="2018-05" db="EMBL/GenBank/DDBJ databases">
        <authorList>
            <person name="Lanie J.A."/>
            <person name="Ng W.-L."/>
            <person name="Kazmierczak K.M."/>
            <person name="Andrzejewski T.M."/>
            <person name="Davidsen T.M."/>
            <person name="Wayne K.J."/>
            <person name="Tettelin H."/>
            <person name="Glass J.I."/>
            <person name="Rusch D."/>
            <person name="Podicherti R."/>
            <person name="Tsui H.-C.T."/>
            <person name="Winkler M.E."/>
        </authorList>
    </citation>
    <scope>NUCLEOTIDE SEQUENCE</scope>
</reference>
<organism evidence="1">
    <name type="scientific">marine metagenome</name>
    <dbReference type="NCBI Taxonomy" id="408172"/>
    <lineage>
        <taxon>unclassified sequences</taxon>
        <taxon>metagenomes</taxon>
        <taxon>ecological metagenomes</taxon>
    </lineage>
</organism>
<evidence type="ECO:0000313" key="1">
    <source>
        <dbReference type="EMBL" id="SVB05876.1"/>
    </source>
</evidence>
<name>A0A382AWE8_9ZZZZ</name>
<dbReference type="AlphaFoldDB" id="A0A382AWE8"/>
<protein>
    <submittedName>
        <fullName evidence="1">Uncharacterized protein</fullName>
    </submittedName>
</protein>
<gene>
    <name evidence="1" type="ORF">METZ01_LOCUS158730</name>
</gene>